<proteinExistence type="inferred from homology"/>
<dbReference type="AlphaFoldDB" id="A0A0B7G0C2"/>
<dbReference type="STRING" id="1108050.A0A0B7G0C2"/>
<dbReference type="GO" id="GO:0005506">
    <property type="term" value="F:iron ion binding"/>
    <property type="evidence" value="ECO:0007669"/>
    <property type="project" value="InterPro"/>
</dbReference>
<dbReference type="InterPro" id="IPR002403">
    <property type="entry name" value="Cyt_P450_E_grp-IV"/>
</dbReference>
<gene>
    <name evidence="10" type="ORF">RSOLAG1IB_10914</name>
</gene>
<dbReference type="Proteomes" id="UP000059188">
    <property type="component" value="Unassembled WGS sequence"/>
</dbReference>
<comment type="pathway">
    <text evidence="2">Secondary metabolite biosynthesis.</text>
</comment>
<dbReference type="GO" id="GO:0004497">
    <property type="term" value="F:monooxygenase activity"/>
    <property type="evidence" value="ECO:0007669"/>
    <property type="project" value="UniProtKB-KW"/>
</dbReference>
<keyword evidence="5 9" id="KW-0479">Metal-binding</keyword>
<evidence type="ECO:0000256" key="7">
    <source>
        <dbReference type="ARBA" id="ARBA00023004"/>
    </source>
</evidence>
<keyword evidence="6" id="KW-0560">Oxidoreductase</keyword>
<dbReference type="PRINTS" id="PR00465">
    <property type="entry name" value="EP450IV"/>
</dbReference>
<organism evidence="10 11">
    <name type="scientific">Thanatephorus cucumeris (strain AG1-IB / isolate 7/3/14)</name>
    <name type="common">Lettuce bottom rot fungus</name>
    <name type="synonym">Rhizoctonia solani</name>
    <dbReference type="NCBI Taxonomy" id="1108050"/>
    <lineage>
        <taxon>Eukaryota</taxon>
        <taxon>Fungi</taxon>
        <taxon>Dikarya</taxon>
        <taxon>Basidiomycota</taxon>
        <taxon>Agaricomycotina</taxon>
        <taxon>Agaricomycetes</taxon>
        <taxon>Cantharellales</taxon>
        <taxon>Ceratobasidiaceae</taxon>
        <taxon>Rhizoctonia</taxon>
        <taxon>Rhizoctonia solani AG-1</taxon>
    </lineage>
</organism>
<comment type="similarity">
    <text evidence="3">Belongs to the cytochrome P450 family.</text>
</comment>
<evidence type="ECO:0000256" key="3">
    <source>
        <dbReference type="ARBA" id="ARBA00010617"/>
    </source>
</evidence>
<comment type="cofactor">
    <cofactor evidence="1 9">
        <name>heme</name>
        <dbReference type="ChEBI" id="CHEBI:30413"/>
    </cofactor>
</comment>
<dbReference type="Gene3D" id="1.10.630.10">
    <property type="entry name" value="Cytochrome P450"/>
    <property type="match status" value="1"/>
</dbReference>
<dbReference type="OrthoDB" id="1470350at2759"/>
<dbReference type="InterPro" id="IPR036396">
    <property type="entry name" value="Cyt_P450_sf"/>
</dbReference>
<keyword evidence="4 9" id="KW-0349">Heme</keyword>
<dbReference type="GO" id="GO:0020037">
    <property type="term" value="F:heme binding"/>
    <property type="evidence" value="ECO:0007669"/>
    <property type="project" value="InterPro"/>
</dbReference>
<dbReference type="PANTHER" id="PTHR24305">
    <property type="entry name" value="CYTOCHROME P450"/>
    <property type="match status" value="1"/>
</dbReference>
<keyword evidence="8" id="KW-0503">Monooxygenase</keyword>
<accession>A0A0B7G0C2</accession>
<dbReference type="InterPro" id="IPR001128">
    <property type="entry name" value="Cyt_P450"/>
</dbReference>
<dbReference type="Pfam" id="PF00067">
    <property type="entry name" value="p450"/>
    <property type="match status" value="1"/>
</dbReference>
<keyword evidence="7 9" id="KW-0408">Iron</keyword>
<protein>
    <submittedName>
        <fullName evidence="10">Putative cytochrome P450 311a1</fullName>
    </submittedName>
</protein>
<dbReference type="SUPFAM" id="SSF48264">
    <property type="entry name" value="Cytochrome P450"/>
    <property type="match status" value="1"/>
</dbReference>
<evidence type="ECO:0000256" key="1">
    <source>
        <dbReference type="ARBA" id="ARBA00001971"/>
    </source>
</evidence>
<dbReference type="InterPro" id="IPR050121">
    <property type="entry name" value="Cytochrome_P450_monoxygenase"/>
</dbReference>
<evidence type="ECO:0000256" key="4">
    <source>
        <dbReference type="ARBA" id="ARBA00022617"/>
    </source>
</evidence>
<name>A0A0B7G0C2_THACB</name>
<evidence type="ECO:0000256" key="8">
    <source>
        <dbReference type="ARBA" id="ARBA00023033"/>
    </source>
</evidence>
<dbReference type="GO" id="GO:0016705">
    <property type="term" value="F:oxidoreductase activity, acting on paired donors, with incorporation or reduction of molecular oxygen"/>
    <property type="evidence" value="ECO:0007669"/>
    <property type="project" value="InterPro"/>
</dbReference>
<evidence type="ECO:0000256" key="9">
    <source>
        <dbReference type="PIRSR" id="PIRSR602403-1"/>
    </source>
</evidence>
<dbReference type="EMBL" id="LN679188">
    <property type="protein sequence ID" value="CEL63636.1"/>
    <property type="molecule type" value="Genomic_DNA"/>
</dbReference>
<dbReference type="PANTHER" id="PTHR24305:SF166">
    <property type="entry name" value="CYTOCHROME P450 12A4, MITOCHONDRIAL-RELATED"/>
    <property type="match status" value="1"/>
</dbReference>
<evidence type="ECO:0000256" key="2">
    <source>
        <dbReference type="ARBA" id="ARBA00005179"/>
    </source>
</evidence>
<evidence type="ECO:0000256" key="5">
    <source>
        <dbReference type="ARBA" id="ARBA00022723"/>
    </source>
</evidence>
<evidence type="ECO:0000313" key="10">
    <source>
        <dbReference type="EMBL" id="CEL63636.1"/>
    </source>
</evidence>
<dbReference type="PRINTS" id="PR00385">
    <property type="entry name" value="P450"/>
</dbReference>
<reference evidence="10 11" key="1">
    <citation type="submission" date="2014-11" db="EMBL/GenBank/DDBJ databases">
        <authorList>
            <person name="Wibberg Daniel"/>
        </authorList>
    </citation>
    <scope>NUCLEOTIDE SEQUENCE [LARGE SCALE GENOMIC DNA]</scope>
    <source>
        <strain evidence="10">Rhizoctonia solani AG1-IB 7/3/14</strain>
    </source>
</reference>
<sequence length="361" mass="40558">MDMLHDKPEGETIEVLSWLTRATLDIIGLAGKLTWTYPVLQLILPKGFGYDFRSLEDKDKNELAKAYAELFNSNAEFSTLIVVKGLLCNMLGIPTKDSRRFDANQSTVRRIGMDLMKDKKALLQKDSHNEESRGRDLLTLLIKSNLAETDSRQTMSDEEVVGQITTFLSAGHETTSATITWALYALAKYTKVQVKLRDEMQSARLGDAPSMDQLDSLGYLNNFVREVLRIYAVVPMSGREVAHDTVIPVGESFTDLTGTVQTGIRVRKGDSVAIPIISINRAQDVWGEDAMEFNPDRWNNLPEAVKDMPGVWGHILTFLHGPHACIGYRFAVEEIKILLYTLVRVFEFELDPSIEIEDKTG</sequence>
<feature type="binding site" description="axial binding residue" evidence="9">
    <location>
        <position position="325"/>
    </location>
    <ligand>
        <name>heme</name>
        <dbReference type="ChEBI" id="CHEBI:30413"/>
    </ligand>
    <ligandPart>
        <name>Fe</name>
        <dbReference type="ChEBI" id="CHEBI:18248"/>
    </ligandPart>
</feature>
<keyword evidence="11" id="KW-1185">Reference proteome</keyword>
<evidence type="ECO:0000256" key="6">
    <source>
        <dbReference type="ARBA" id="ARBA00023002"/>
    </source>
</evidence>
<evidence type="ECO:0000313" key="11">
    <source>
        <dbReference type="Proteomes" id="UP000059188"/>
    </source>
</evidence>